<reference evidence="1 2" key="1">
    <citation type="submission" date="2018-10" db="EMBL/GenBank/DDBJ databases">
        <title>Isolation from soil.</title>
        <authorList>
            <person name="Hu J."/>
        </authorList>
    </citation>
    <scope>NUCLEOTIDE SEQUENCE [LARGE SCALE GENOMIC DNA]</scope>
    <source>
        <strain evidence="1 2">NEAU-Ht49</strain>
    </source>
</reference>
<name>A0A3M2LU53_9ACTN</name>
<evidence type="ECO:0008006" key="3">
    <source>
        <dbReference type="Google" id="ProtNLM"/>
    </source>
</evidence>
<dbReference type="SUPFAM" id="SSF56219">
    <property type="entry name" value="DNase I-like"/>
    <property type="match status" value="1"/>
</dbReference>
<dbReference type="InterPro" id="IPR036691">
    <property type="entry name" value="Endo/exonu/phosph_ase_sf"/>
</dbReference>
<dbReference type="EMBL" id="RFFG01000047">
    <property type="protein sequence ID" value="RMI41004.1"/>
    <property type="molecule type" value="Genomic_DNA"/>
</dbReference>
<dbReference type="Gene3D" id="3.60.10.10">
    <property type="entry name" value="Endonuclease/exonuclease/phosphatase"/>
    <property type="match status" value="1"/>
</dbReference>
<evidence type="ECO:0000313" key="2">
    <source>
        <dbReference type="Proteomes" id="UP000282674"/>
    </source>
</evidence>
<dbReference type="Proteomes" id="UP000282674">
    <property type="component" value="Unassembled WGS sequence"/>
</dbReference>
<evidence type="ECO:0000313" key="1">
    <source>
        <dbReference type="EMBL" id="RMI41004.1"/>
    </source>
</evidence>
<proteinExistence type="predicted"/>
<dbReference type="RefSeq" id="WP_122196813.1">
    <property type="nucleotide sequence ID" value="NZ_JBHSKC010000012.1"/>
</dbReference>
<organism evidence="1 2">
    <name type="scientific">Actinomadura harenae</name>
    <dbReference type="NCBI Taxonomy" id="2483351"/>
    <lineage>
        <taxon>Bacteria</taxon>
        <taxon>Bacillati</taxon>
        <taxon>Actinomycetota</taxon>
        <taxon>Actinomycetes</taxon>
        <taxon>Streptosporangiales</taxon>
        <taxon>Thermomonosporaceae</taxon>
        <taxon>Actinomadura</taxon>
    </lineage>
</organism>
<keyword evidence="2" id="KW-1185">Reference proteome</keyword>
<dbReference type="OrthoDB" id="3452444at2"/>
<comment type="caution">
    <text evidence="1">The sequence shown here is derived from an EMBL/GenBank/DDBJ whole genome shotgun (WGS) entry which is preliminary data.</text>
</comment>
<sequence>MTQLKIGAFNHENGGSDIGDWGRLIDQAEMLAPLELNVLFSTEGKGWLDNGREALWLAARHLGMHPSVARAPRHDCNLVIWTNPETVRIRRERHQEVHPWWHALACVEADVAGVEEPVSLVGCHLSPFDPANRVSEARALTDFARRPAVMGGDFNDEGFGDWAADLSVLSPVQRLHRDLPGEVSAGEVLADAGFTDVASEVFPDPADRRPTAGHDNAARRCDRLYLSPPAMERFRPVGYQVTKPIPNLSDHSLITTVLEVLQ</sequence>
<gene>
    <name evidence="1" type="ORF">EBO15_24680</name>
</gene>
<accession>A0A3M2LU53</accession>
<dbReference type="AlphaFoldDB" id="A0A3M2LU53"/>
<protein>
    <recommendedName>
        <fullName evidence="3">Endonuclease/exonuclease/phosphatase family protein</fullName>
    </recommendedName>
</protein>